<reference evidence="9" key="1">
    <citation type="journal article" date="2014" name="Int. J. Syst. Evol. Microbiol.">
        <title>Complete genome sequence of Corynebacterium casei LMG S-19264T (=DSM 44701T), isolated from a smear-ripened cheese.</title>
        <authorList>
            <consortium name="US DOE Joint Genome Institute (JGI-PGF)"/>
            <person name="Walter F."/>
            <person name="Albersmeier A."/>
            <person name="Kalinowski J."/>
            <person name="Ruckert C."/>
        </authorList>
    </citation>
    <scope>NUCLEOTIDE SEQUENCE</scope>
    <source>
        <strain evidence="9">JCM 4490</strain>
    </source>
</reference>
<dbReference type="NCBIfam" id="NF045898">
    <property type="entry name" value="ArgS_rel_codon"/>
    <property type="match status" value="1"/>
</dbReference>
<accession>A0A918MK72</accession>
<dbReference type="Pfam" id="PF05746">
    <property type="entry name" value="DALR_1"/>
    <property type="match status" value="1"/>
</dbReference>
<dbReference type="SMART" id="SM00836">
    <property type="entry name" value="DALR_1"/>
    <property type="match status" value="1"/>
</dbReference>
<feature type="domain" description="Arginyl tRNA synthetase N-terminal" evidence="8">
    <location>
        <begin position="3"/>
        <end position="83"/>
    </location>
</feature>
<keyword evidence="10" id="KW-1185">Reference proteome</keyword>
<dbReference type="SMART" id="SM01016">
    <property type="entry name" value="Arg_tRNA_synt_N"/>
    <property type="match status" value="1"/>
</dbReference>
<evidence type="ECO:0000256" key="1">
    <source>
        <dbReference type="ARBA" id="ARBA00012837"/>
    </source>
</evidence>
<dbReference type="EC" id="6.1.1.19" evidence="1"/>
<sequence>MLHAVRCAVDDGELNVTVPERVVVTEPGPGGCGDFATNIALQLARPAGQPPLRVAEVLRPRLVGADGIRDVVVTGPGFLNISLDAQDDLVTGLVREVLARGAGYGHGEALAGQVVALRVPYEVRAEVVADAVVRIVATQGGRATVEHGEPVNLRPVPAPEDPAPLGPDAAQWALLHPAPHDRPRITADHLVQREGNPLFRVRYAHARVRSLSRNAARLGFTAEPGPIGLQGHGHGQGQVKDQGHDQGHDQGDLVRAGSPAPLVVTAESSAPDVALARTGAPDGPLARTGAPDVAFARTGAPGPIPALPAPRTLLTPLTDHPRILAAAATHRAPDRLARHLVTVADAVLPFLPAVLPLGEEKPSAAHRARLALAEAAGVVLAGGLSLLGIDAPEHL</sequence>
<keyword evidence="3" id="KW-0547">Nucleotide-binding</keyword>
<dbReference type="Gene3D" id="1.10.730.10">
    <property type="entry name" value="Isoleucyl-tRNA Synthetase, Domain 1"/>
    <property type="match status" value="1"/>
</dbReference>
<dbReference type="GO" id="GO:0006420">
    <property type="term" value="P:arginyl-tRNA aminoacylation"/>
    <property type="evidence" value="ECO:0007669"/>
    <property type="project" value="InterPro"/>
</dbReference>
<evidence type="ECO:0000313" key="9">
    <source>
        <dbReference type="EMBL" id="GGW34068.1"/>
    </source>
</evidence>
<dbReference type="PANTHER" id="PTHR11956:SF5">
    <property type="entry name" value="ARGININE--TRNA LIGASE, CYTOPLASMIC"/>
    <property type="match status" value="1"/>
</dbReference>
<comment type="catalytic activity">
    <reaction evidence="5">
        <text>tRNA(Arg) + L-arginine + ATP = L-arginyl-tRNA(Arg) + AMP + diphosphate</text>
        <dbReference type="Rhea" id="RHEA:20301"/>
        <dbReference type="Rhea" id="RHEA-COMP:9658"/>
        <dbReference type="Rhea" id="RHEA-COMP:9673"/>
        <dbReference type="ChEBI" id="CHEBI:30616"/>
        <dbReference type="ChEBI" id="CHEBI:32682"/>
        <dbReference type="ChEBI" id="CHEBI:33019"/>
        <dbReference type="ChEBI" id="CHEBI:78442"/>
        <dbReference type="ChEBI" id="CHEBI:78513"/>
        <dbReference type="ChEBI" id="CHEBI:456215"/>
        <dbReference type="EC" id="6.1.1.19"/>
    </reaction>
</comment>
<dbReference type="InterPro" id="IPR009080">
    <property type="entry name" value="tRNAsynth_Ia_anticodon-bd"/>
</dbReference>
<dbReference type="GO" id="GO:0005524">
    <property type="term" value="F:ATP binding"/>
    <property type="evidence" value="ECO:0007669"/>
    <property type="project" value="UniProtKB-KW"/>
</dbReference>
<dbReference type="InterPro" id="IPR005148">
    <property type="entry name" value="Arg-tRNA-synth_N"/>
</dbReference>
<comment type="caution">
    <text evidence="9">The sequence shown here is derived from an EMBL/GenBank/DDBJ whole genome shotgun (WGS) entry which is preliminary data.</text>
</comment>
<feature type="domain" description="DALR anticodon binding" evidence="7">
    <location>
        <begin position="201"/>
        <end position="395"/>
    </location>
</feature>
<keyword evidence="4" id="KW-0067">ATP-binding</keyword>
<gene>
    <name evidence="9" type="ORF">GCM10010503_07690</name>
</gene>
<dbReference type="SUPFAM" id="SSF47323">
    <property type="entry name" value="Anticodon-binding domain of a subclass of class I aminoacyl-tRNA synthetases"/>
    <property type="match status" value="1"/>
</dbReference>
<dbReference type="AlphaFoldDB" id="A0A918MK72"/>
<evidence type="ECO:0000256" key="6">
    <source>
        <dbReference type="SAM" id="MobiDB-lite"/>
    </source>
</evidence>
<dbReference type="SUPFAM" id="SSF55190">
    <property type="entry name" value="Arginyl-tRNA synthetase (ArgRS), N-terminal 'additional' domain"/>
    <property type="match status" value="1"/>
</dbReference>
<dbReference type="InterPro" id="IPR008909">
    <property type="entry name" value="DALR_anticod-bd"/>
</dbReference>
<keyword evidence="2" id="KW-0436">Ligase</keyword>
<evidence type="ECO:0000256" key="3">
    <source>
        <dbReference type="ARBA" id="ARBA00022741"/>
    </source>
</evidence>
<protein>
    <recommendedName>
        <fullName evidence="1">arginine--tRNA ligase</fullName>
        <ecNumber evidence="1">6.1.1.19</ecNumber>
    </recommendedName>
</protein>
<feature type="compositionally biased region" description="Basic and acidic residues" evidence="6">
    <location>
        <begin position="241"/>
        <end position="252"/>
    </location>
</feature>
<dbReference type="EMBL" id="BMUE01000001">
    <property type="protein sequence ID" value="GGW34068.1"/>
    <property type="molecule type" value="Genomic_DNA"/>
</dbReference>
<proteinExistence type="predicted"/>
<dbReference type="GO" id="GO:0004814">
    <property type="term" value="F:arginine-tRNA ligase activity"/>
    <property type="evidence" value="ECO:0007669"/>
    <property type="project" value="UniProtKB-EC"/>
</dbReference>
<evidence type="ECO:0000259" key="7">
    <source>
        <dbReference type="SMART" id="SM00836"/>
    </source>
</evidence>
<evidence type="ECO:0000256" key="4">
    <source>
        <dbReference type="ARBA" id="ARBA00022840"/>
    </source>
</evidence>
<dbReference type="Proteomes" id="UP000620224">
    <property type="component" value="Unassembled WGS sequence"/>
</dbReference>
<name>A0A918MK72_9ACTN</name>
<evidence type="ECO:0000313" key="10">
    <source>
        <dbReference type="Proteomes" id="UP000620224"/>
    </source>
</evidence>
<dbReference type="Pfam" id="PF03485">
    <property type="entry name" value="Arg_tRNA_synt_N"/>
    <property type="match status" value="1"/>
</dbReference>
<reference evidence="9" key="2">
    <citation type="submission" date="2020-09" db="EMBL/GenBank/DDBJ databases">
        <authorList>
            <person name="Sun Q."/>
            <person name="Ohkuma M."/>
        </authorList>
    </citation>
    <scope>NUCLEOTIDE SEQUENCE</scope>
    <source>
        <strain evidence="9">JCM 4490</strain>
    </source>
</reference>
<dbReference type="Gene3D" id="3.30.1360.70">
    <property type="entry name" value="Arginyl tRNA synthetase N-terminal domain"/>
    <property type="match status" value="1"/>
</dbReference>
<evidence type="ECO:0000259" key="8">
    <source>
        <dbReference type="SMART" id="SM01016"/>
    </source>
</evidence>
<dbReference type="PANTHER" id="PTHR11956">
    <property type="entry name" value="ARGINYL-TRNA SYNTHETASE"/>
    <property type="match status" value="1"/>
</dbReference>
<feature type="region of interest" description="Disordered" evidence="6">
    <location>
        <begin position="224"/>
        <end position="255"/>
    </location>
</feature>
<dbReference type="GO" id="GO:0005737">
    <property type="term" value="C:cytoplasm"/>
    <property type="evidence" value="ECO:0007669"/>
    <property type="project" value="InterPro"/>
</dbReference>
<organism evidence="9 10">
    <name type="scientific">Streptomyces lucensis JCM 4490</name>
    <dbReference type="NCBI Taxonomy" id="1306176"/>
    <lineage>
        <taxon>Bacteria</taxon>
        <taxon>Bacillati</taxon>
        <taxon>Actinomycetota</taxon>
        <taxon>Actinomycetes</taxon>
        <taxon>Kitasatosporales</taxon>
        <taxon>Streptomycetaceae</taxon>
        <taxon>Streptomyces</taxon>
    </lineage>
</organism>
<dbReference type="InterPro" id="IPR001278">
    <property type="entry name" value="Arg-tRNA-ligase"/>
</dbReference>
<evidence type="ECO:0000256" key="5">
    <source>
        <dbReference type="ARBA" id="ARBA00049339"/>
    </source>
</evidence>
<dbReference type="InterPro" id="IPR036695">
    <property type="entry name" value="Arg-tRNA-synth_N_sf"/>
</dbReference>
<evidence type="ECO:0000256" key="2">
    <source>
        <dbReference type="ARBA" id="ARBA00022598"/>
    </source>
</evidence>